<dbReference type="GO" id="GO:0005506">
    <property type="term" value="F:iron ion binding"/>
    <property type="evidence" value="ECO:0007669"/>
    <property type="project" value="InterPro"/>
</dbReference>
<dbReference type="EnsemblMetazoa" id="LLOJ002849-RA">
    <property type="protein sequence ID" value="LLOJ002849-PA"/>
    <property type="gene ID" value="LLOJ002849"/>
</dbReference>
<evidence type="ECO:0000256" key="4">
    <source>
        <dbReference type="ARBA" id="ARBA00004406"/>
    </source>
</evidence>
<evidence type="ECO:0008006" key="18">
    <source>
        <dbReference type="Google" id="ProtNLM"/>
    </source>
</evidence>
<sequence>MWSTFIVILCFFLVIHLWQNRTFYRLVWQMPGPSLWFFNKNFSGFNRGIPRGNIFFRIIKECLMNYKTPLRCWIGTTFYIILEEPEDIKTVLNSQHCLNHPFTYEFVKPFFGNGLSTISTPQWNVHRKLLNSTFNTKIFKSYLPIFNKESKVLVSRLEELCNKKELTDISLYTKAVTYDTVYHTTLNREINTQKNQNFHLLECSNKVAAMCGERIFNALYYWDSIYHRTSHYKELKKNEQIIREPTIKGYETTGNALAYCILMLGMFPEHQGKMYEEIKSVMLDESQDIQWEDLGKCNYIERFIKEILRLFPSAPLTSRKSTETIQLGKYIVPANTNFLLPLFLLHRDKEFWGPTAEDFDPDRFLPENVKSIHPYAYLPFSGGPRICPGIKYAHMILKTILIRTVRKFKFRTDLKMADLEFEFDITLNIMNKHMVYVEKEIIIIN</sequence>
<evidence type="ECO:0000256" key="14">
    <source>
        <dbReference type="PIRSR" id="PIRSR602401-1"/>
    </source>
</evidence>
<keyword evidence="13" id="KW-0472">Membrane</keyword>
<dbReference type="InterPro" id="IPR050196">
    <property type="entry name" value="Cytochrome_P450_Monoox"/>
</dbReference>
<dbReference type="InterPro" id="IPR002401">
    <property type="entry name" value="Cyt_P450_E_grp-I"/>
</dbReference>
<protein>
    <recommendedName>
        <fullName evidence="18">Cytochrome</fullName>
    </recommendedName>
</protein>
<evidence type="ECO:0000256" key="11">
    <source>
        <dbReference type="ARBA" id="ARBA00023004"/>
    </source>
</evidence>
<dbReference type="PRINTS" id="PR00385">
    <property type="entry name" value="P450"/>
</dbReference>
<evidence type="ECO:0000256" key="13">
    <source>
        <dbReference type="ARBA" id="ARBA00023136"/>
    </source>
</evidence>
<keyword evidence="7 14" id="KW-0479">Metal-binding</keyword>
<comment type="subcellular location">
    <subcellularLocation>
        <location evidence="4">Endoplasmic reticulum membrane</location>
        <topology evidence="4">Peripheral membrane protein</topology>
    </subcellularLocation>
    <subcellularLocation>
        <location evidence="3">Microsome membrane</location>
        <topology evidence="3">Peripheral membrane protein</topology>
    </subcellularLocation>
</comment>
<dbReference type="Gene3D" id="1.10.630.10">
    <property type="entry name" value="Cytochrome P450"/>
    <property type="match status" value="2"/>
</dbReference>
<dbReference type="VEuPathDB" id="VectorBase:LLONM1_010125"/>
<dbReference type="GO" id="GO:0004497">
    <property type="term" value="F:monooxygenase activity"/>
    <property type="evidence" value="ECO:0007669"/>
    <property type="project" value="UniProtKB-KW"/>
</dbReference>
<dbReference type="GO" id="GO:0005789">
    <property type="term" value="C:endoplasmic reticulum membrane"/>
    <property type="evidence" value="ECO:0007669"/>
    <property type="project" value="UniProtKB-SubCell"/>
</dbReference>
<dbReference type="AlphaFoldDB" id="A0A1B0CES9"/>
<evidence type="ECO:0000313" key="17">
    <source>
        <dbReference type="Proteomes" id="UP000092461"/>
    </source>
</evidence>
<dbReference type="PANTHER" id="PTHR24291:SF189">
    <property type="entry name" value="CYTOCHROME P450 4C3-RELATED"/>
    <property type="match status" value="1"/>
</dbReference>
<dbReference type="GO" id="GO:0020037">
    <property type="term" value="F:heme binding"/>
    <property type="evidence" value="ECO:0007669"/>
    <property type="project" value="InterPro"/>
</dbReference>
<dbReference type="PRINTS" id="PR00463">
    <property type="entry name" value="EP450I"/>
</dbReference>
<evidence type="ECO:0000256" key="9">
    <source>
        <dbReference type="ARBA" id="ARBA00022848"/>
    </source>
</evidence>
<keyword evidence="8" id="KW-0256">Endoplasmic reticulum</keyword>
<keyword evidence="12 15" id="KW-0503">Monooxygenase</keyword>
<keyword evidence="9" id="KW-0492">Microsome</keyword>
<dbReference type="SUPFAM" id="SSF48264">
    <property type="entry name" value="Cytochrome P450"/>
    <property type="match status" value="1"/>
</dbReference>
<feature type="binding site" description="axial binding residue" evidence="14">
    <location>
        <position position="387"/>
    </location>
    <ligand>
        <name>heme</name>
        <dbReference type="ChEBI" id="CHEBI:30413"/>
    </ligand>
    <ligandPart>
        <name>Fe</name>
        <dbReference type="ChEBI" id="CHEBI:18248"/>
    </ligandPart>
</feature>
<evidence type="ECO:0000256" key="5">
    <source>
        <dbReference type="ARBA" id="ARBA00010617"/>
    </source>
</evidence>
<evidence type="ECO:0000256" key="12">
    <source>
        <dbReference type="ARBA" id="ARBA00023033"/>
    </source>
</evidence>
<dbReference type="InterPro" id="IPR017972">
    <property type="entry name" value="Cyt_P450_CS"/>
</dbReference>
<dbReference type="Proteomes" id="UP000092461">
    <property type="component" value="Unassembled WGS sequence"/>
</dbReference>
<name>A0A1B0CES9_LUTLO</name>
<dbReference type="EMBL" id="AJWK01009182">
    <property type="status" value="NOT_ANNOTATED_CDS"/>
    <property type="molecule type" value="Genomic_DNA"/>
</dbReference>
<evidence type="ECO:0000256" key="10">
    <source>
        <dbReference type="ARBA" id="ARBA00023002"/>
    </source>
</evidence>
<comment type="function">
    <text evidence="2">May be involved in the metabolism of insect hormones and in the breakdown of synthetic insecticides.</text>
</comment>
<dbReference type="InterPro" id="IPR036396">
    <property type="entry name" value="Cyt_P450_sf"/>
</dbReference>
<evidence type="ECO:0000313" key="16">
    <source>
        <dbReference type="EnsemblMetazoa" id="LLOJ002849-PA"/>
    </source>
</evidence>
<organism evidence="16 17">
    <name type="scientific">Lutzomyia longipalpis</name>
    <name type="common">Sand fly</name>
    <dbReference type="NCBI Taxonomy" id="7200"/>
    <lineage>
        <taxon>Eukaryota</taxon>
        <taxon>Metazoa</taxon>
        <taxon>Ecdysozoa</taxon>
        <taxon>Arthropoda</taxon>
        <taxon>Hexapoda</taxon>
        <taxon>Insecta</taxon>
        <taxon>Pterygota</taxon>
        <taxon>Neoptera</taxon>
        <taxon>Endopterygota</taxon>
        <taxon>Diptera</taxon>
        <taxon>Nematocera</taxon>
        <taxon>Psychodoidea</taxon>
        <taxon>Psychodidae</taxon>
        <taxon>Lutzomyia</taxon>
        <taxon>Lutzomyia</taxon>
    </lineage>
</organism>
<evidence type="ECO:0000256" key="15">
    <source>
        <dbReference type="RuleBase" id="RU000461"/>
    </source>
</evidence>
<keyword evidence="11 14" id="KW-0408">Iron</keyword>
<proteinExistence type="inferred from homology"/>
<evidence type="ECO:0000256" key="1">
    <source>
        <dbReference type="ARBA" id="ARBA00001971"/>
    </source>
</evidence>
<keyword evidence="17" id="KW-1185">Reference proteome</keyword>
<dbReference type="PROSITE" id="PS00086">
    <property type="entry name" value="CYTOCHROME_P450"/>
    <property type="match status" value="1"/>
</dbReference>
<dbReference type="GO" id="GO:0016705">
    <property type="term" value="F:oxidoreductase activity, acting on paired donors, with incorporation or reduction of molecular oxygen"/>
    <property type="evidence" value="ECO:0007669"/>
    <property type="project" value="InterPro"/>
</dbReference>
<keyword evidence="10 15" id="KW-0560">Oxidoreductase</keyword>
<evidence type="ECO:0000256" key="6">
    <source>
        <dbReference type="ARBA" id="ARBA00022617"/>
    </source>
</evidence>
<reference evidence="16" key="1">
    <citation type="submission" date="2020-05" db="UniProtKB">
        <authorList>
            <consortium name="EnsemblMetazoa"/>
        </authorList>
    </citation>
    <scope>IDENTIFICATION</scope>
    <source>
        <strain evidence="16">Jacobina</strain>
    </source>
</reference>
<evidence type="ECO:0000256" key="7">
    <source>
        <dbReference type="ARBA" id="ARBA00022723"/>
    </source>
</evidence>
<comment type="similarity">
    <text evidence="5 15">Belongs to the cytochrome P450 family.</text>
</comment>
<dbReference type="Pfam" id="PF00067">
    <property type="entry name" value="p450"/>
    <property type="match status" value="2"/>
</dbReference>
<accession>A0A1B0CES9</accession>
<dbReference type="PANTHER" id="PTHR24291">
    <property type="entry name" value="CYTOCHROME P450 FAMILY 4"/>
    <property type="match status" value="1"/>
</dbReference>
<dbReference type="VEuPathDB" id="VectorBase:LLOJ002849"/>
<dbReference type="InterPro" id="IPR001128">
    <property type="entry name" value="Cyt_P450"/>
</dbReference>
<comment type="cofactor">
    <cofactor evidence="1 14">
        <name>heme</name>
        <dbReference type="ChEBI" id="CHEBI:30413"/>
    </cofactor>
</comment>
<evidence type="ECO:0000256" key="2">
    <source>
        <dbReference type="ARBA" id="ARBA00003690"/>
    </source>
</evidence>
<evidence type="ECO:0000256" key="8">
    <source>
        <dbReference type="ARBA" id="ARBA00022824"/>
    </source>
</evidence>
<keyword evidence="6 14" id="KW-0349">Heme</keyword>
<evidence type="ECO:0000256" key="3">
    <source>
        <dbReference type="ARBA" id="ARBA00004174"/>
    </source>
</evidence>